<evidence type="ECO:0000256" key="6">
    <source>
        <dbReference type="SAM" id="MobiDB-lite"/>
    </source>
</evidence>
<evidence type="ECO:0000256" key="5">
    <source>
        <dbReference type="ARBA" id="ARBA00058766"/>
    </source>
</evidence>
<proteinExistence type="inferred from homology"/>
<dbReference type="GO" id="GO:0060003">
    <property type="term" value="P:copper ion export"/>
    <property type="evidence" value="ECO:0007669"/>
    <property type="project" value="TreeGrafter"/>
</dbReference>
<evidence type="ECO:0000256" key="4">
    <source>
        <dbReference type="ARBA" id="ARBA00043263"/>
    </source>
</evidence>
<dbReference type="Pfam" id="PF25973">
    <property type="entry name" value="BSH_CzcB"/>
    <property type="match status" value="1"/>
</dbReference>
<dbReference type="GO" id="GO:0046914">
    <property type="term" value="F:transition metal ion binding"/>
    <property type="evidence" value="ECO:0007669"/>
    <property type="project" value="TreeGrafter"/>
</dbReference>
<dbReference type="EMBL" id="CP002418">
    <property type="protein sequence ID" value="ADU45283.1"/>
    <property type="molecule type" value="Genomic_DNA"/>
</dbReference>
<dbReference type="FunFam" id="2.40.30.170:FF:000010">
    <property type="entry name" value="Efflux RND transporter periplasmic adaptor subunit"/>
    <property type="match status" value="1"/>
</dbReference>
<name>E6VFT2_RHOPX</name>
<dbReference type="PANTHER" id="PTHR30097">
    <property type="entry name" value="CATION EFFLUX SYSTEM PROTEIN CUSB"/>
    <property type="match status" value="1"/>
</dbReference>
<dbReference type="Pfam" id="PF25954">
    <property type="entry name" value="Beta-barrel_RND_2"/>
    <property type="match status" value="1"/>
</dbReference>
<dbReference type="NCBIfam" id="TIGR01730">
    <property type="entry name" value="RND_mfp"/>
    <property type="match status" value="1"/>
</dbReference>
<dbReference type="Gene3D" id="2.40.30.170">
    <property type="match status" value="1"/>
</dbReference>
<organism evidence="10 11">
    <name type="scientific">Rhodopseudomonas palustris (strain DX-1)</name>
    <dbReference type="NCBI Taxonomy" id="652103"/>
    <lineage>
        <taxon>Bacteria</taxon>
        <taxon>Pseudomonadati</taxon>
        <taxon>Pseudomonadota</taxon>
        <taxon>Alphaproteobacteria</taxon>
        <taxon>Hyphomicrobiales</taxon>
        <taxon>Nitrobacteraceae</taxon>
        <taxon>Rhodopseudomonas</taxon>
    </lineage>
</organism>
<dbReference type="InterPro" id="IPR051909">
    <property type="entry name" value="MFP_Cation_Efflux"/>
</dbReference>
<dbReference type="InterPro" id="IPR006143">
    <property type="entry name" value="RND_pump_MFP"/>
</dbReference>
<protein>
    <submittedName>
        <fullName evidence="10">Efflux transporter, RND family, MFP subunit</fullName>
    </submittedName>
</protein>
<evidence type="ECO:0000256" key="2">
    <source>
        <dbReference type="ARBA" id="ARBA00022448"/>
    </source>
</evidence>
<keyword evidence="2" id="KW-0813">Transport</keyword>
<dbReference type="Gene3D" id="1.10.287.470">
    <property type="entry name" value="Helix hairpin bin"/>
    <property type="match status" value="1"/>
</dbReference>
<dbReference type="GO" id="GO:0015679">
    <property type="term" value="P:plasma membrane copper ion transport"/>
    <property type="evidence" value="ECO:0007669"/>
    <property type="project" value="TreeGrafter"/>
</dbReference>
<keyword evidence="3" id="KW-0862">Zinc</keyword>
<dbReference type="HOGENOM" id="CLU_018816_13_3_5"/>
<evidence type="ECO:0000259" key="7">
    <source>
        <dbReference type="Pfam" id="PF25954"/>
    </source>
</evidence>
<dbReference type="OrthoDB" id="9806939at2"/>
<evidence type="ECO:0000259" key="8">
    <source>
        <dbReference type="Pfam" id="PF25967"/>
    </source>
</evidence>
<reference evidence="10" key="1">
    <citation type="submission" date="2010-12" db="EMBL/GenBank/DDBJ databases">
        <title>Complete sequence of Rhodopseudomonas palustris DX-1.</title>
        <authorList>
            <consortium name="US DOE Joint Genome Institute"/>
            <person name="Lucas S."/>
            <person name="Copeland A."/>
            <person name="Lapidus A."/>
            <person name="Cheng J.-F."/>
            <person name="Goodwin L."/>
            <person name="Pitluck S."/>
            <person name="Misra M."/>
            <person name="Chertkov O."/>
            <person name="Detter J.C."/>
            <person name="Han C."/>
            <person name="Tapia R."/>
            <person name="Land M."/>
            <person name="Hauser L."/>
            <person name="Kyrpides N."/>
            <person name="Ivanova N."/>
            <person name="Ovchinnikova G."/>
            <person name="Logan B."/>
            <person name="Oda Y."/>
            <person name="Harwood C."/>
            <person name="Woyke T."/>
        </authorList>
    </citation>
    <scope>NUCLEOTIDE SEQUENCE [LARGE SCALE GENOMIC DNA]</scope>
    <source>
        <strain evidence="10">DX-1</strain>
    </source>
</reference>
<dbReference type="FunFam" id="2.40.420.20:FF:000006">
    <property type="entry name" value="RND family efflux transporter MFP subunit"/>
    <property type="match status" value="1"/>
</dbReference>
<dbReference type="InterPro" id="IPR058792">
    <property type="entry name" value="Beta-barrel_RND_2"/>
</dbReference>
<dbReference type="Pfam" id="PF25967">
    <property type="entry name" value="RND-MFP_C"/>
    <property type="match status" value="1"/>
</dbReference>
<dbReference type="KEGG" id="rpx:Rpdx1_3717"/>
<comment type="similarity">
    <text evidence="1">Belongs to the membrane fusion protein (MFP) (TC 8.A.1) family.</text>
</comment>
<feature type="domain" description="Multidrug resistance protein MdtA-like C-terminal permuted SH3" evidence="8">
    <location>
        <begin position="345"/>
        <end position="402"/>
    </location>
</feature>
<feature type="domain" description="CzcB-like barrel-sandwich hybrid" evidence="9">
    <location>
        <begin position="96"/>
        <end position="252"/>
    </location>
</feature>
<gene>
    <name evidence="10" type="ordered locus">Rpdx1_3717</name>
</gene>
<feature type="region of interest" description="Disordered" evidence="6">
    <location>
        <begin position="39"/>
        <end position="59"/>
    </location>
</feature>
<dbReference type="PANTHER" id="PTHR30097:SF15">
    <property type="entry name" value="CATION EFFLUX SYSTEM PROTEIN CUSB"/>
    <property type="match status" value="1"/>
</dbReference>
<evidence type="ECO:0000256" key="1">
    <source>
        <dbReference type="ARBA" id="ARBA00009477"/>
    </source>
</evidence>
<dbReference type="Gene3D" id="2.40.50.100">
    <property type="match status" value="1"/>
</dbReference>
<evidence type="ECO:0000259" key="9">
    <source>
        <dbReference type="Pfam" id="PF25973"/>
    </source>
</evidence>
<comment type="function">
    <text evidence="5">CzcA and CzcB together would act in zinc efflux nearly as effectively as the complete czc efflux system (CzcABC). The CzcB protein is thought to funnel zinc cations to the CzcA transport protein.</text>
</comment>
<dbReference type="STRING" id="652103.Rpdx1_3717"/>
<evidence type="ECO:0000313" key="10">
    <source>
        <dbReference type="EMBL" id="ADU45283.1"/>
    </source>
</evidence>
<dbReference type="InterPro" id="IPR058627">
    <property type="entry name" value="MdtA-like_C"/>
</dbReference>
<dbReference type="BioCyc" id="RPAL652103:RPDX1_RS18335-MONOMER"/>
<keyword evidence="4" id="KW-0105">Cadmium resistance</keyword>
<evidence type="ECO:0000313" key="11">
    <source>
        <dbReference type="Proteomes" id="UP000001402"/>
    </source>
</evidence>
<dbReference type="GO" id="GO:0016020">
    <property type="term" value="C:membrane"/>
    <property type="evidence" value="ECO:0007669"/>
    <property type="project" value="InterPro"/>
</dbReference>
<sequence precursor="true">MRDNFIRNLRLRRSWWIAAACLVAGVAVGGYELAQFERPGGGHTDISSQSRRSADRYTPTPAEWASLTIEPVRDRSFRAEHVTEGKIAIDEDRATPVFSPYAGRVTKLLARPGDRVTKGQPLFTIEAPDTVQAQNDFISASTALNKAKSQLELAQLQDKRAHDLFEGKAVPLKDYQQAQATLIAAQNDFQSATTALEAARNRLRILGLSEAAISAFQDKGQINPETTIVAPIAGTVVQRKVGPGQYVNAGASDPVYMIGDLSTVWLTAFVRESEAADIDEGLDVSFQVLALPGRTLTGRIDYVAAAIDPATRRLTVRATIDNPGGLLKPEMFANVTIYSPSDHPAVGVPRQALIYEGDQVRVWIAHDDRSIELRTVKPGLSAGDLVEVTGNLRPGEKVVTKGSLFIDRAATG</sequence>
<dbReference type="GO" id="GO:0046686">
    <property type="term" value="P:response to cadmium ion"/>
    <property type="evidence" value="ECO:0007669"/>
    <property type="project" value="UniProtKB-KW"/>
</dbReference>
<accession>E6VFT2</accession>
<dbReference type="GO" id="GO:0030288">
    <property type="term" value="C:outer membrane-bounded periplasmic space"/>
    <property type="evidence" value="ECO:0007669"/>
    <property type="project" value="TreeGrafter"/>
</dbReference>
<dbReference type="Gene3D" id="2.40.420.20">
    <property type="match status" value="1"/>
</dbReference>
<dbReference type="Proteomes" id="UP000001402">
    <property type="component" value="Chromosome"/>
</dbReference>
<dbReference type="SUPFAM" id="SSF111369">
    <property type="entry name" value="HlyD-like secretion proteins"/>
    <property type="match status" value="1"/>
</dbReference>
<dbReference type="InterPro" id="IPR058647">
    <property type="entry name" value="BSH_CzcB-like"/>
</dbReference>
<feature type="domain" description="CusB-like beta-barrel" evidence="7">
    <location>
        <begin position="263"/>
        <end position="339"/>
    </location>
</feature>
<dbReference type="eggNOG" id="COG0845">
    <property type="taxonomic scope" value="Bacteria"/>
</dbReference>
<evidence type="ECO:0000256" key="3">
    <source>
        <dbReference type="ARBA" id="ARBA00022833"/>
    </source>
</evidence>
<dbReference type="GO" id="GO:0022857">
    <property type="term" value="F:transmembrane transporter activity"/>
    <property type="evidence" value="ECO:0007669"/>
    <property type="project" value="InterPro"/>
</dbReference>
<dbReference type="AlphaFoldDB" id="E6VFT2"/>